<evidence type="ECO:0000313" key="13">
    <source>
        <dbReference type="EMBL" id="KGO53120.1"/>
    </source>
</evidence>
<comment type="subcellular location">
    <subcellularLocation>
        <location evidence="6">Cytoplasm</location>
    </subcellularLocation>
    <subcellularLocation>
        <location evidence="6">Nucleus</location>
    </subcellularLocation>
</comment>
<feature type="domain" description="ELP1 first N-terminal beta-propeller" evidence="8">
    <location>
        <begin position="1"/>
        <end position="369"/>
    </location>
</feature>
<evidence type="ECO:0000256" key="1">
    <source>
        <dbReference type="ARBA" id="ARBA00005043"/>
    </source>
</evidence>
<evidence type="ECO:0000256" key="5">
    <source>
        <dbReference type="ARBA" id="ARBA00029535"/>
    </source>
</evidence>
<dbReference type="GO" id="GO:0005829">
    <property type="term" value="C:cytosol"/>
    <property type="evidence" value="ECO:0007669"/>
    <property type="project" value="TreeGrafter"/>
</dbReference>
<feature type="domain" description="ELP1 TPR" evidence="10">
    <location>
        <begin position="917"/>
        <end position="1078"/>
    </location>
</feature>
<name>A0A0A2IQG2_PENEN</name>
<dbReference type="InterPro" id="IPR056169">
    <property type="entry name" value="HB_ELP1"/>
</dbReference>
<dbReference type="STRING" id="27334.A0A0A2IQG2"/>
<evidence type="ECO:0000313" key="14">
    <source>
        <dbReference type="Proteomes" id="UP000030143"/>
    </source>
</evidence>
<evidence type="ECO:0000259" key="10">
    <source>
        <dbReference type="Pfam" id="PF23878"/>
    </source>
</evidence>
<dbReference type="InterPro" id="IPR056165">
    <property type="entry name" value="Beta-prop_ELP1_2nd"/>
</dbReference>
<dbReference type="Pfam" id="PF23797">
    <property type="entry name" value="Beta-prop_ELP1_2nd"/>
    <property type="match status" value="1"/>
</dbReference>
<evidence type="ECO:0000256" key="4">
    <source>
        <dbReference type="ARBA" id="ARBA00022694"/>
    </source>
</evidence>
<evidence type="ECO:0000256" key="2">
    <source>
        <dbReference type="ARBA" id="ARBA00006086"/>
    </source>
</evidence>
<dbReference type="PIRSF" id="PIRSF017233">
    <property type="entry name" value="IKAP"/>
    <property type="match status" value="1"/>
</dbReference>
<dbReference type="OrthoDB" id="40048at2759"/>
<dbReference type="GO" id="GO:0005634">
    <property type="term" value="C:nucleus"/>
    <property type="evidence" value="ECO:0007669"/>
    <property type="project" value="UniProtKB-SubCell"/>
</dbReference>
<dbReference type="GO" id="GO:0000049">
    <property type="term" value="F:tRNA binding"/>
    <property type="evidence" value="ECO:0007669"/>
    <property type="project" value="TreeGrafter"/>
</dbReference>
<feature type="region of interest" description="Disordered" evidence="7">
    <location>
        <begin position="1171"/>
        <end position="1204"/>
    </location>
</feature>
<keyword evidence="3 6" id="KW-0963">Cytoplasm</keyword>
<comment type="pathway">
    <text evidence="1">tRNA modification; 5-methoxycarbonylmethyl-2-thiouridine-tRNA biosynthesis.</text>
</comment>
<dbReference type="Pfam" id="PF23925">
    <property type="entry name" value="A-sol_ELP1"/>
    <property type="match status" value="1"/>
</dbReference>
<proteinExistence type="inferred from homology"/>
<dbReference type="Pfam" id="PF04762">
    <property type="entry name" value="Beta-prop_ELP1_1st"/>
    <property type="match status" value="1"/>
</dbReference>
<gene>
    <name evidence="13" type="ORF">PEX2_057630</name>
</gene>
<dbReference type="InterPro" id="IPR006849">
    <property type="entry name" value="Elp1"/>
</dbReference>
<dbReference type="GO" id="GO:0002926">
    <property type="term" value="P:tRNA wobble base 5-methoxycarbonylmethyl-2-thiouridinylation"/>
    <property type="evidence" value="ECO:0007669"/>
    <property type="project" value="TreeGrafter"/>
</dbReference>
<dbReference type="InterPro" id="IPR015943">
    <property type="entry name" value="WD40/YVTN_repeat-like_dom_sf"/>
</dbReference>
<evidence type="ECO:0000259" key="9">
    <source>
        <dbReference type="Pfam" id="PF23797"/>
    </source>
</evidence>
<reference evidence="13 14" key="1">
    <citation type="journal article" date="2015" name="Mol. Plant Microbe Interact.">
        <title>Genome, transcriptome, and functional analyses of Penicillium expansum provide new insights into secondary metabolism and pathogenicity.</title>
        <authorList>
            <person name="Ballester A.R."/>
            <person name="Marcet-Houben M."/>
            <person name="Levin E."/>
            <person name="Sela N."/>
            <person name="Selma-Lazaro C."/>
            <person name="Carmona L."/>
            <person name="Wisniewski M."/>
            <person name="Droby S."/>
            <person name="Gonzalez-Candelas L."/>
            <person name="Gabaldon T."/>
        </authorList>
    </citation>
    <scope>NUCLEOTIDE SEQUENCE [LARGE SCALE GENOMIC DNA]</scope>
    <source>
        <strain evidence="13 14">MD-8</strain>
    </source>
</reference>
<protein>
    <recommendedName>
        <fullName evidence="5 6">Elongator complex protein 1</fullName>
    </recommendedName>
</protein>
<organism evidence="13 14">
    <name type="scientific">Penicillium expansum</name>
    <name type="common">Blue mold rot fungus</name>
    <dbReference type="NCBI Taxonomy" id="27334"/>
    <lineage>
        <taxon>Eukaryota</taxon>
        <taxon>Fungi</taxon>
        <taxon>Dikarya</taxon>
        <taxon>Ascomycota</taxon>
        <taxon>Pezizomycotina</taxon>
        <taxon>Eurotiomycetes</taxon>
        <taxon>Eurotiomycetidae</taxon>
        <taxon>Eurotiales</taxon>
        <taxon>Aspergillaceae</taxon>
        <taxon>Penicillium</taxon>
    </lineage>
</organism>
<dbReference type="Proteomes" id="UP000030143">
    <property type="component" value="Unassembled WGS sequence"/>
</dbReference>
<feature type="compositionally biased region" description="Low complexity" evidence="7">
    <location>
        <begin position="1171"/>
        <end position="1187"/>
    </location>
</feature>
<comment type="similarity">
    <text evidence="2 6">Belongs to the ELP1/IKA1 family.</text>
</comment>
<dbReference type="GO" id="GO:0033588">
    <property type="term" value="C:elongator holoenzyme complex"/>
    <property type="evidence" value="ECO:0007669"/>
    <property type="project" value="InterPro"/>
</dbReference>
<dbReference type="InterPro" id="IPR056166">
    <property type="entry name" value="TPR_ELP1"/>
</dbReference>
<feature type="domain" description="ELP1 N-terminal second beta-propeller" evidence="9">
    <location>
        <begin position="407"/>
        <end position="673"/>
    </location>
</feature>
<evidence type="ECO:0000256" key="6">
    <source>
        <dbReference type="PIRNR" id="PIRNR017233"/>
    </source>
</evidence>
<keyword evidence="6" id="KW-0539">Nucleus</keyword>
<feature type="domain" description="ELP1 three-helical bundle" evidence="12">
    <location>
        <begin position="1096"/>
        <end position="1261"/>
    </location>
</feature>
<dbReference type="PhylomeDB" id="A0A0A2IQG2"/>
<dbReference type="GeneID" id="27678456"/>
<dbReference type="Gene3D" id="2.130.10.10">
    <property type="entry name" value="YVTN repeat-like/Quinoprotein amine dehydrogenase"/>
    <property type="match status" value="1"/>
</dbReference>
<dbReference type="PANTHER" id="PTHR12747:SF0">
    <property type="entry name" value="ELONGATOR COMPLEX PROTEIN 1"/>
    <property type="match status" value="1"/>
</dbReference>
<evidence type="ECO:0000259" key="12">
    <source>
        <dbReference type="Pfam" id="PF23936"/>
    </source>
</evidence>
<comment type="caution">
    <text evidence="13">The sequence shown here is derived from an EMBL/GenBank/DDBJ whole genome shotgun (WGS) entry which is preliminary data.</text>
</comment>
<keyword evidence="4" id="KW-0819">tRNA processing</keyword>
<dbReference type="SUPFAM" id="SSF82171">
    <property type="entry name" value="DPP6 N-terminal domain-like"/>
    <property type="match status" value="1"/>
</dbReference>
<keyword evidence="14" id="KW-1185">Reference proteome</keyword>
<dbReference type="PANTHER" id="PTHR12747">
    <property type="entry name" value="ELONGATOR COMPLEX PROTEIN 1"/>
    <property type="match status" value="1"/>
</dbReference>
<comment type="function">
    <text evidence="6">Component of the elongator complex which is required for multiple tRNA modifications, including mcm5U (5-methoxycarbonylmethyl uridine), mcm5s2U (5-methoxycarbonylmethyl-2-thiouridine), and ncm5U (5-carbamoylmethyl uridine). The elongator complex catalyzes formation of carboxymethyluridine in the wobble base at position 34 in tRNAs.</text>
</comment>
<dbReference type="RefSeq" id="XP_016595759.1">
    <property type="nucleotide sequence ID" value="XM_016743037.1"/>
</dbReference>
<evidence type="ECO:0000259" key="11">
    <source>
        <dbReference type="Pfam" id="PF23925"/>
    </source>
</evidence>
<evidence type="ECO:0000256" key="7">
    <source>
        <dbReference type="SAM" id="MobiDB-lite"/>
    </source>
</evidence>
<dbReference type="InterPro" id="IPR056164">
    <property type="entry name" value="Beta-prop_ELP1_1st"/>
</dbReference>
<dbReference type="Pfam" id="PF23878">
    <property type="entry name" value="TPR_ELP1"/>
    <property type="match status" value="1"/>
</dbReference>
<dbReference type="InterPro" id="IPR056167">
    <property type="entry name" value="A-sol_ELP1"/>
</dbReference>
<sequence length="1336" mass="148448">MRNLRNVRLAETQIESELPLTATAWDTASDSVVCTFGPAENNAIIEVRRKRPEITSTDPLSPEAFECIASWDAPCPLPDLACDRVLSLHYFADNLTTCLVLEGGDIVVVREEPLPGEDKIEIVGSVDVGITAAAWSPDEEMLALTTRAQTFLYMTRDFENVADITFAHSDLQSSQHVSVGWGKKETQFQGKRAKALRDPTVPEKIDQGILSSHDDTSTTISWRGDGAYVAVNSVEADTRRVIRVYSREGTLDSVSEPVDGLEGAVSWRPSGSLIAGIQRLDDRIDVVFFERNGLRHGEFSLRLSEEEMKSWASRIHLAWNVDSTVLAVKFQDRVQFWTTGNYHWYLKQELPITVDTSSSLPYSFEWHQEKALRFVAGSSGSILDADYVFDINHGSTSIPDDVGAVAVIDGKTLKLTPLRMAGVPPPMAHNELTLDSNAIDVAFSKSGARIAVLMSNTLSIYLWSLKSRPVPVPILESSYPLSDAPTSRPRQVAFLNENEVYVLKDNGPNSSHIERTILDTRTTEFVYQAADEEQLASIFAGIGHQALWFSHARQPARPVSYSSIEESPSGNLDIAPWGESPNVDSHWARVVSISEDERILIAMTRTGALYANKRVLARNCTSFLVTPSHLLFTTSAHLLKFVHLNRVNEMEVPEDTPETDERCRSIERGSRLVSVIPSIFAVVLQAPRGNIETIFPRALVLAGIRTFIDQKKYRSAFLACRSQMVDLNILHDYAPEQFMENITLFIDQVKKIDYIDDFISRLSEDDVSQTLYKDTLKISQNVSAAVAQPDGPAVSSVPKTGKKESKINKICDAFLAALQSRVDTNLQNLITAHVCKSPPDMEAGLGLAAGLRIQHPEQAEDAIAHMCFLTDAHRLYSHALGVYDLELTLLVAQQAQMDPREYLPFLRKLQQLPETRRKFEIDNHLSRFEKALGHLYALNAHDEIGAYVVKHVLYKEALELYKYQTEQQRQITELYADYLQDQSKYKDAAIAYESLELYESAYKCFNLAHKWRESLYCAMMASLSEEDLAAHIDGLVTTLVDENKDYVSAATIYADHLHDIVTAARLLCRGSKFADAARLLTLHGKQSQVAEIVDSGLAEAMGNMTDLLADCRSQLNAQVPRVKELRQLRAADPLAFYGGDPTGGDAGVDIPDNVSLAPTDASTLAGRSMFTRYTGNTGKTGKTGMTRHTSKTRRREERKRARGKKGTVYEEEYLVNSIRRLIERVNSSVAETETLVDALLRRGMRERAAAVEKALQEVLTMCADCRDEVFEVPPPNAKNEDQEDEENDIEPTVPPTYGGGGAGVLRESIAIVEGGGAARVKEIPIVKEMKKSSLLA</sequence>
<accession>A0A0A2IQG2</accession>
<dbReference type="VEuPathDB" id="FungiDB:PEXP_035000"/>
<dbReference type="Pfam" id="PF23936">
    <property type="entry name" value="HB_ELP1"/>
    <property type="match status" value="1"/>
</dbReference>
<dbReference type="EMBL" id="JQFZ01000252">
    <property type="protein sequence ID" value="KGO53120.1"/>
    <property type="molecule type" value="Genomic_DNA"/>
</dbReference>
<dbReference type="UniPathway" id="UPA00988"/>
<dbReference type="HOGENOM" id="CLU_001477_0_1_1"/>
<feature type="domain" description="ELP1 alpha-solenoid" evidence="11">
    <location>
        <begin position="697"/>
        <end position="909"/>
    </location>
</feature>
<evidence type="ECO:0000259" key="8">
    <source>
        <dbReference type="Pfam" id="PF04762"/>
    </source>
</evidence>
<evidence type="ECO:0000256" key="3">
    <source>
        <dbReference type="ARBA" id="ARBA00022490"/>
    </source>
</evidence>